<evidence type="ECO:0000313" key="10">
    <source>
        <dbReference type="Proteomes" id="UP001530400"/>
    </source>
</evidence>
<keyword evidence="6" id="KW-0804">Transcription</keyword>
<evidence type="ECO:0000256" key="1">
    <source>
        <dbReference type="ARBA" id="ARBA00007416"/>
    </source>
</evidence>
<evidence type="ECO:0000256" key="3">
    <source>
        <dbReference type="ARBA" id="ARBA00022771"/>
    </source>
</evidence>
<dbReference type="EMBL" id="JALLPJ020001282">
    <property type="protein sequence ID" value="KAL3771697.1"/>
    <property type="molecule type" value="Genomic_DNA"/>
</dbReference>
<feature type="compositionally biased region" description="Polar residues" evidence="7">
    <location>
        <begin position="278"/>
        <end position="290"/>
    </location>
</feature>
<dbReference type="GO" id="GO:0008270">
    <property type="term" value="F:zinc ion binding"/>
    <property type="evidence" value="ECO:0007669"/>
    <property type="project" value="UniProtKB-KW"/>
</dbReference>
<dbReference type="InterPro" id="IPR019135">
    <property type="entry name" value="Polycomb_protein_VEFS-Box"/>
</dbReference>
<sequence length="581" mass="66715">MALEDDTSLQVAADESRFNFASLIESPAHTARRLDLWWKWELQPKSSEDANDEDNASNMSSTPEEMLARKQYHTMPFLMRNISSCPFKPGRNISCRRRSRTIKRVPTKTADVISQCFGIGSPNRSKRKRDEEVSTGIMGSIRQRITGWFSPPEIRAESPVKSKRGQPPISSKDVSRSRPLPAFELYIQSPQVRQMVLSEIDPSLHHDEEFIMNRIEASWQEMTSDEVKTSNVNGDIVAGEAPSSDITSHAYWLEMEKRLKSNVRDEPAASKKRKSSHLKSTQPTHSTLANWNTRSNHPVYFHYVYINENNQLCTAVEKRLDRKCPFCTFNCKNDEELIGHCGIYHGVLAECYPWKKLAHGFSFEAVMDEEKDLHIVVKSLGCSSEIQTESPLDFTFVRCRQSSATNDFSINFLQRLHKNAAAMDPVVRRRRLLALETNDAPASVISSYLPTDQVPVRQYYHSRTNLPLEDWNSVDSDDEPDEEWLHKMSADMIGEFEDISDREKKFMQMWNRFIKSHIVIADREIPGKCQEFIRTHINELKSGEMRSNLLLHLMNLWDSGVVSSDRILACMNQFDEGAVET</sequence>
<keyword evidence="5" id="KW-0805">Transcription regulation</keyword>
<dbReference type="AlphaFoldDB" id="A0ABD3NAU8"/>
<dbReference type="Pfam" id="PF09733">
    <property type="entry name" value="VEFS-Box"/>
    <property type="match status" value="1"/>
</dbReference>
<dbReference type="GO" id="GO:0005634">
    <property type="term" value="C:nucleus"/>
    <property type="evidence" value="ECO:0007669"/>
    <property type="project" value="UniProtKB-ARBA"/>
</dbReference>
<feature type="region of interest" description="Disordered" evidence="7">
    <location>
        <begin position="148"/>
        <end position="176"/>
    </location>
</feature>
<evidence type="ECO:0000259" key="8">
    <source>
        <dbReference type="Pfam" id="PF09733"/>
    </source>
</evidence>
<organism evidence="9 10">
    <name type="scientific">Cyclotella atomus</name>
    <dbReference type="NCBI Taxonomy" id="382360"/>
    <lineage>
        <taxon>Eukaryota</taxon>
        <taxon>Sar</taxon>
        <taxon>Stramenopiles</taxon>
        <taxon>Ochrophyta</taxon>
        <taxon>Bacillariophyta</taxon>
        <taxon>Coscinodiscophyceae</taxon>
        <taxon>Thalassiosirophycidae</taxon>
        <taxon>Stephanodiscales</taxon>
        <taxon>Stephanodiscaceae</taxon>
        <taxon>Cyclotella</taxon>
    </lineage>
</organism>
<comment type="similarity">
    <text evidence="1">Belongs to the VEFS (VRN2-EMF2-FIS2-SU(Z)12) family.</text>
</comment>
<accession>A0ABD3NAU8</accession>
<evidence type="ECO:0000256" key="7">
    <source>
        <dbReference type="SAM" id="MobiDB-lite"/>
    </source>
</evidence>
<comment type="caution">
    <text evidence="9">The sequence shown here is derived from an EMBL/GenBank/DDBJ whole genome shotgun (WGS) entry which is preliminary data.</text>
</comment>
<dbReference type="PANTHER" id="PTHR22597:SF0">
    <property type="entry name" value="POLYCOMB PROTEIN SUZ12"/>
    <property type="match status" value="1"/>
</dbReference>
<feature type="region of interest" description="Disordered" evidence="7">
    <location>
        <begin position="262"/>
        <end position="290"/>
    </location>
</feature>
<evidence type="ECO:0000256" key="6">
    <source>
        <dbReference type="ARBA" id="ARBA00023163"/>
    </source>
</evidence>
<evidence type="ECO:0000313" key="9">
    <source>
        <dbReference type="EMBL" id="KAL3771697.1"/>
    </source>
</evidence>
<evidence type="ECO:0000256" key="4">
    <source>
        <dbReference type="ARBA" id="ARBA00022833"/>
    </source>
</evidence>
<keyword evidence="3" id="KW-0863">Zinc-finger</keyword>
<dbReference type="Proteomes" id="UP001530400">
    <property type="component" value="Unassembled WGS sequence"/>
</dbReference>
<proteinExistence type="inferred from homology"/>
<keyword evidence="2" id="KW-0479">Metal-binding</keyword>
<evidence type="ECO:0000256" key="2">
    <source>
        <dbReference type="ARBA" id="ARBA00022723"/>
    </source>
</evidence>
<keyword evidence="10" id="KW-1185">Reference proteome</keyword>
<name>A0ABD3NAU8_9STRA</name>
<dbReference type="CDD" id="cd21553">
    <property type="entry name" value="VEFS-box_EMF2-like"/>
    <property type="match status" value="1"/>
</dbReference>
<reference evidence="9 10" key="1">
    <citation type="submission" date="2024-10" db="EMBL/GenBank/DDBJ databases">
        <title>Updated reference genomes for cyclostephanoid diatoms.</title>
        <authorList>
            <person name="Roberts W.R."/>
            <person name="Alverson A.J."/>
        </authorList>
    </citation>
    <scope>NUCLEOTIDE SEQUENCE [LARGE SCALE GENOMIC DNA]</scope>
    <source>
        <strain evidence="9 10">AJA010-31</strain>
    </source>
</reference>
<protein>
    <recommendedName>
        <fullName evidence="8">Polycomb protein VEFS-Box domain-containing protein</fullName>
    </recommendedName>
</protein>
<gene>
    <name evidence="9" type="ORF">ACHAWO_008339</name>
</gene>
<feature type="domain" description="Polycomb protein VEFS-Box" evidence="8">
    <location>
        <begin position="455"/>
        <end position="565"/>
    </location>
</feature>
<dbReference type="PANTHER" id="PTHR22597">
    <property type="entry name" value="POLYCOMB GROUP PROTEIN"/>
    <property type="match status" value="1"/>
</dbReference>
<keyword evidence="4" id="KW-0862">Zinc</keyword>
<evidence type="ECO:0000256" key="5">
    <source>
        <dbReference type="ARBA" id="ARBA00023015"/>
    </source>
</evidence>